<evidence type="ECO:0000256" key="31">
    <source>
        <dbReference type="ARBA" id="ARBA00032780"/>
    </source>
</evidence>
<keyword evidence="13" id="KW-1003">Cell membrane</keyword>
<evidence type="ECO:0000256" key="22">
    <source>
        <dbReference type="ARBA" id="ARBA00023139"/>
    </source>
</evidence>
<keyword evidence="23" id="KW-1015">Disulfide bond</keyword>
<dbReference type="EMBL" id="JAATIS010005064">
    <property type="protein sequence ID" value="KAG2460097.1"/>
    <property type="molecule type" value="Genomic_DNA"/>
</dbReference>
<keyword evidence="21" id="KW-0472">Membrane</keyword>
<name>A0A8X7X4M6_POLSE</name>
<evidence type="ECO:0000256" key="18">
    <source>
        <dbReference type="ARBA" id="ARBA00022989"/>
    </source>
</evidence>
<dbReference type="PRINTS" id="PR01609">
    <property type="entry name" value="CD36FAMILY"/>
</dbReference>
<dbReference type="GO" id="GO:0005044">
    <property type="term" value="F:scavenger receptor activity"/>
    <property type="evidence" value="ECO:0007669"/>
    <property type="project" value="TreeGrafter"/>
</dbReference>
<keyword evidence="18" id="KW-1133">Transmembrane helix</keyword>
<evidence type="ECO:0000256" key="2">
    <source>
        <dbReference type="ARBA" id="ARBA00000626"/>
    </source>
</evidence>
<evidence type="ECO:0000256" key="9">
    <source>
        <dbReference type="ARBA" id="ARBA00004651"/>
    </source>
</evidence>
<sequence>MKGGGPFYSSPDELQLLPDTLPRTLPCVAEVPTAHLEALRVSPVFFPPALPGVAEVLRSRVLQAPGHPLAVATGLYRVEFPSSAPVVPSATRAVAPLWPGGGASPPTESVLENQTTAYENWIKVGGTVYMQIWLFNVQNPLEVILYGTSPTVAQNGPYTYKVRYLPKENITANPNNTISFLVPREAIFVPEMSIGNEEDKITTLNLVVAGAPALAPNGLLSMLNNIIKKQNSTLFQQRTVKEIVWGYSDPVLKALPGLIKDDMTGVMYPIDNALFYILKYNGTDDGLYDVFTGKDDIGKRGIIDKWKGQRSIYAQFEKEFKLKGIPVYRFKIPPETFASPNANPDNKCYCNEKKDDCALAGILDISSCKEGLPVYISLPHFLYGNKSLLNEVKGLNPNEVEHSIYLDVEPVSTVTLF</sequence>
<comment type="catalytic activity">
    <reaction evidence="5">
        <text>butanoate(out) = butanoate(in)</text>
        <dbReference type="Rhea" id="RHEA:45248"/>
        <dbReference type="ChEBI" id="CHEBI:17968"/>
    </reaction>
    <physiologicalReaction direction="left-to-right" evidence="5">
        <dbReference type="Rhea" id="RHEA:45249"/>
    </physiologicalReaction>
</comment>
<dbReference type="Pfam" id="PF01130">
    <property type="entry name" value="CD36"/>
    <property type="match status" value="1"/>
</dbReference>
<evidence type="ECO:0000256" key="1">
    <source>
        <dbReference type="ARBA" id="ARBA00000542"/>
    </source>
</evidence>
<comment type="catalytic activity">
    <reaction evidence="2">
        <text>(9Z)-octadecenoate(out) = (9Z)-octadecenoate(in)</text>
        <dbReference type="Rhea" id="RHEA:33655"/>
        <dbReference type="ChEBI" id="CHEBI:30823"/>
    </reaction>
    <physiologicalReaction direction="left-to-right" evidence="2">
        <dbReference type="Rhea" id="RHEA:33656"/>
    </physiologicalReaction>
</comment>
<keyword evidence="17" id="KW-0130">Cell adhesion</keyword>
<evidence type="ECO:0000256" key="25">
    <source>
        <dbReference type="ARBA" id="ARBA00023180"/>
    </source>
</evidence>
<dbReference type="AlphaFoldDB" id="A0A8X7X4M6"/>
<keyword evidence="14" id="KW-1017">Isopeptide bond</keyword>
<evidence type="ECO:0000256" key="23">
    <source>
        <dbReference type="ARBA" id="ARBA00023157"/>
    </source>
</evidence>
<comment type="catalytic activity">
    <reaction evidence="1">
        <text>(9Z,12Z)-octadecadienoate(out) = (9Z,12Z)-octadecadienoate(in)</text>
        <dbReference type="Rhea" id="RHEA:45264"/>
        <dbReference type="ChEBI" id="CHEBI:30245"/>
    </reaction>
    <physiologicalReaction direction="left-to-right" evidence="1">
        <dbReference type="Rhea" id="RHEA:45265"/>
    </physiologicalReaction>
</comment>
<keyword evidence="26" id="KW-0449">Lipoprotein</keyword>
<proteinExistence type="inferred from homology"/>
<keyword evidence="16" id="KW-0832">Ubl conjugation</keyword>
<dbReference type="GO" id="GO:0042953">
    <property type="term" value="P:lipoprotein transport"/>
    <property type="evidence" value="ECO:0007669"/>
    <property type="project" value="TreeGrafter"/>
</dbReference>
<keyword evidence="24" id="KW-0675">Receptor</keyword>
<evidence type="ECO:0000313" key="33">
    <source>
        <dbReference type="Proteomes" id="UP000886611"/>
    </source>
</evidence>
<dbReference type="GO" id="GO:0030169">
    <property type="term" value="F:low-density lipoprotein particle binding"/>
    <property type="evidence" value="ECO:0007669"/>
    <property type="project" value="TreeGrafter"/>
</dbReference>
<comment type="similarity">
    <text evidence="10">Belongs to the CD36 family.</text>
</comment>
<evidence type="ECO:0000256" key="12">
    <source>
        <dbReference type="ARBA" id="ARBA00022448"/>
    </source>
</evidence>
<evidence type="ECO:0000256" key="14">
    <source>
        <dbReference type="ARBA" id="ARBA00022499"/>
    </source>
</evidence>
<evidence type="ECO:0000313" key="32">
    <source>
        <dbReference type="EMBL" id="KAG2460097.1"/>
    </source>
</evidence>
<evidence type="ECO:0000256" key="6">
    <source>
        <dbReference type="ARBA" id="ARBA00004221"/>
    </source>
</evidence>
<keyword evidence="20" id="KW-0445">Lipid transport</keyword>
<dbReference type="GO" id="GO:0016324">
    <property type="term" value="C:apical plasma membrane"/>
    <property type="evidence" value="ECO:0007669"/>
    <property type="project" value="UniProtKB-SubCell"/>
</dbReference>
<comment type="catalytic activity">
    <reaction evidence="3">
        <text>hexadecanoate(out) = hexadecanoate(in)</text>
        <dbReference type="Rhea" id="RHEA:45256"/>
        <dbReference type="ChEBI" id="CHEBI:7896"/>
    </reaction>
    <physiologicalReaction direction="left-to-right" evidence="3">
        <dbReference type="Rhea" id="RHEA:45257"/>
    </physiologicalReaction>
</comment>
<dbReference type="PRINTS" id="PR01610">
    <property type="entry name" value="CD36ANTIGEN"/>
</dbReference>
<evidence type="ECO:0000256" key="26">
    <source>
        <dbReference type="ARBA" id="ARBA00023288"/>
    </source>
</evidence>
<dbReference type="GO" id="GO:0009986">
    <property type="term" value="C:cell surface"/>
    <property type="evidence" value="ECO:0007669"/>
    <property type="project" value="TreeGrafter"/>
</dbReference>
<comment type="catalytic activity">
    <reaction evidence="27">
        <text>tetracosanoate(out) = tetracosanoate(in)</text>
        <dbReference type="Rhea" id="RHEA:45260"/>
        <dbReference type="ChEBI" id="CHEBI:31014"/>
    </reaction>
    <physiologicalReaction direction="left-to-right" evidence="27">
        <dbReference type="Rhea" id="RHEA:45261"/>
    </physiologicalReaction>
</comment>
<dbReference type="PANTHER" id="PTHR11923:SF12">
    <property type="entry name" value="PLATELET GLYCOPROTEIN 4"/>
    <property type="match status" value="1"/>
</dbReference>
<evidence type="ECO:0000256" key="8">
    <source>
        <dbReference type="ARBA" id="ARBA00004555"/>
    </source>
</evidence>
<evidence type="ECO:0000256" key="13">
    <source>
        <dbReference type="ARBA" id="ARBA00022475"/>
    </source>
</evidence>
<evidence type="ECO:0000256" key="29">
    <source>
        <dbReference type="ARBA" id="ARBA00031821"/>
    </source>
</evidence>
<keyword evidence="12" id="KW-0813">Transport</keyword>
<evidence type="ECO:0000256" key="17">
    <source>
        <dbReference type="ARBA" id="ARBA00022889"/>
    </source>
</evidence>
<dbReference type="InterPro" id="IPR005428">
    <property type="entry name" value="CD36/SCARB1/SNMP1"/>
</dbReference>
<dbReference type="GO" id="GO:0150094">
    <property type="term" value="P:amyloid-beta clearance by cellular catabolic process"/>
    <property type="evidence" value="ECO:0007669"/>
    <property type="project" value="TreeGrafter"/>
</dbReference>
<comment type="catalytic activity">
    <reaction evidence="4">
        <text>tetradecanoate(out) = tetradecanoate(in)</text>
        <dbReference type="Rhea" id="RHEA:45252"/>
        <dbReference type="ChEBI" id="CHEBI:30807"/>
    </reaction>
    <physiologicalReaction direction="left-to-right" evidence="4">
        <dbReference type="Rhea" id="RHEA:45253"/>
    </physiologicalReaction>
</comment>
<evidence type="ECO:0000256" key="28">
    <source>
        <dbReference type="ARBA" id="ARBA00029966"/>
    </source>
</evidence>
<comment type="subcellular location">
    <subcellularLocation>
        <location evidence="6">Apical cell membrane</location>
    </subcellularLocation>
    <subcellularLocation>
        <location evidence="9">Cell membrane</location>
        <topology evidence="9">Multi-pass membrane protein</topology>
    </subcellularLocation>
    <subcellularLocation>
        <location evidence="8">Golgi apparatus</location>
    </subcellularLocation>
    <subcellularLocation>
        <location evidence="7">Membrane raft</location>
    </subcellularLocation>
</comment>
<dbReference type="GO" id="GO:0019915">
    <property type="term" value="P:lipid storage"/>
    <property type="evidence" value="ECO:0007669"/>
    <property type="project" value="TreeGrafter"/>
</dbReference>
<keyword evidence="15" id="KW-0812">Transmembrane</keyword>
<keyword evidence="33" id="KW-1185">Reference proteome</keyword>
<dbReference type="GO" id="GO:0005041">
    <property type="term" value="F:low-density lipoprotein particle receptor activity"/>
    <property type="evidence" value="ECO:0007669"/>
    <property type="project" value="TreeGrafter"/>
</dbReference>
<accession>A0A8X7X4M6</accession>
<feature type="non-terminal residue" evidence="32">
    <location>
        <position position="1"/>
    </location>
</feature>
<feature type="non-terminal residue" evidence="32">
    <location>
        <position position="417"/>
    </location>
</feature>
<keyword evidence="22" id="KW-0564">Palmitate</keyword>
<dbReference type="InterPro" id="IPR002159">
    <property type="entry name" value="CD36_fam"/>
</dbReference>
<dbReference type="GO" id="GO:0005794">
    <property type="term" value="C:Golgi apparatus"/>
    <property type="evidence" value="ECO:0007669"/>
    <property type="project" value="UniProtKB-SubCell"/>
</dbReference>
<evidence type="ECO:0000256" key="30">
    <source>
        <dbReference type="ARBA" id="ARBA00032188"/>
    </source>
</evidence>
<evidence type="ECO:0000256" key="21">
    <source>
        <dbReference type="ARBA" id="ARBA00023136"/>
    </source>
</evidence>
<keyword evidence="25" id="KW-0325">Glycoprotein</keyword>
<dbReference type="GO" id="GO:0006898">
    <property type="term" value="P:receptor-mediated endocytosis"/>
    <property type="evidence" value="ECO:0007669"/>
    <property type="project" value="TreeGrafter"/>
</dbReference>
<organism evidence="32 33">
    <name type="scientific">Polypterus senegalus</name>
    <name type="common">Senegal bichir</name>
    <dbReference type="NCBI Taxonomy" id="55291"/>
    <lineage>
        <taxon>Eukaryota</taxon>
        <taxon>Metazoa</taxon>
        <taxon>Chordata</taxon>
        <taxon>Craniata</taxon>
        <taxon>Vertebrata</taxon>
        <taxon>Euteleostomi</taxon>
        <taxon>Actinopterygii</taxon>
        <taxon>Polypteriformes</taxon>
        <taxon>Polypteridae</taxon>
        <taxon>Polypterus</taxon>
    </lineage>
</organism>
<evidence type="ECO:0000256" key="11">
    <source>
        <dbReference type="ARBA" id="ARBA00020772"/>
    </source>
</evidence>
<evidence type="ECO:0000256" key="7">
    <source>
        <dbReference type="ARBA" id="ARBA00004285"/>
    </source>
</evidence>
<dbReference type="Proteomes" id="UP000886611">
    <property type="component" value="Unassembled WGS sequence"/>
</dbReference>
<evidence type="ECO:0000256" key="20">
    <source>
        <dbReference type="ARBA" id="ARBA00023055"/>
    </source>
</evidence>
<dbReference type="PANTHER" id="PTHR11923">
    <property type="entry name" value="SCAVENGER RECEPTOR CLASS B TYPE-1 SR-B1"/>
    <property type="match status" value="1"/>
</dbReference>
<gene>
    <name evidence="32" type="primary">Cd36</name>
    <name evidence="32" type="ORF">GTO96_0021359</name>
</gene>
<evidence type="ECO:0000256" key="5">
    <source>
        <dbReference type="ARBA" id="ARBA00001892"/>
    </source>
</evidence>
<evidence type="ECO:0000256" key="27">
    <source>
        <dbReference type="ARBA" id="ARBA00023949"/>
    </source>
</evidence>
<evidence type="ECO:0000256" key="15">
    <source>
        <dbReference type="ARBA" id="ARBA00022692"/>
    </source>
</evidence>
<reference evidence="32 33" key="1">
    <citation type="journal article" date="2021" name="Cell">
        <title>Tracing the genetic footprints of vertebrate landing in non-teleost ray-finned fishes.</title>
        <authorList>
            <person name="Bi X."/>
            <person name="Wang K."/>
            <person name="Yang L."/>
            <person name="Pan H."/>
            <person name="Jiang H."/>
            <person name="Wei Q."/>
            <person name="Fang M."/>
            <person name="Yu H."/>
            <person name="Zhu C."/>
            <person name="Cai Y."/>
            <person name="He Y."/>
            <person name="Gan X."/>
            <person name="Zeng H."/>
            <person name="Yu D."/>
            <person name="Zhu Y."/>
            <person name="Jiang H."/>
            <person name="Qiu Q."/>
            <person name="Yang H."/>
            <person name="Zhang Y.E."/>
            <person name="Wang W."/>
            <person name="Zhu M."/>
            <person name="He S."/>
            <person name="Zhang G."/>
        </authorList>
    </citation>
    <scope>NUCLEOTIDE SEQUENCE [LARGE SCALE GENOMIC DNA]</scope>
    <source>
        <strain evidence="32">Bchr_013</strain>
    </source>
</reference>
<dbReference type="GO" id="GO:0007155">
    <property type="term" value="P:cell adhesion"/>
    <property type="evidence" value="ECO:0007669"/>
    <property type="project" value="UniProtKB-KW"/>
</dbReference>
<dbReference type="GO" id="GO:0034383">
    <property type="term" value="P:low-density lipoprotein particle clearance"/>
    <property type="evidence" value="ECO:0007669"/>
    <property type="project" value="TreeGrafter"/>
</dbReference>
<evidence type="ECO:0000256" key="3">
    <source>
        <dbReference type="ARBA" id="ARBA00000934"/>
    </source>
</evidence>
<evidence type="ECO:0000256" key="16">
    <source>
        <dbReference type="ARBA" id="ARBA00022843"/>
    </source>
</evidence>
<evidence type="ECO:0000256" key="19">
    <source>
        <dbReference type="ARBA" id="ARBA00023034"/>
    </source>
</evidence>
<keyword evidence="19" id="KW-0333">Golgi apparatus</keyword>
<evidence type="ECO:0000256" key="4">
    <source>
        <dbReference type="ARBA" id="ARBA00000996"/>
    </source>
</evidence>
<dbReference type="GO" id="GO:0044539">
    <property type="term" value="P:long-chain fatty acid import into cell"/>
    <property type="evidence" value="ECO:0007669"/>
    <property type="project" value="TreeGrafter"/>
</dbReference>
<protein>
    <recommendedName>
        <fullName evidence="11">Platelet glycoprotein 4</fullName>
    </recommendedName>
    <alternativeName>
        <fullName evidence="31">Glycoprotein IIIb</fullName>
    </alternativeName>
    <alternativeName>
        <fullName evidence="29">PAS IV</fullName>
    </alternativeName>
    <alternativeName>
        <fullName evidence="30">PAS-4</fullName>
    </alternativeName>
    <alternativeName>
        <fullName evidence="28">Platelet glycoprotein IV</fullName>
    </alternativeName>
</protein>
<dbReference type="GO" id="GO:0005901">
    <property type="term" value="C:caveola"/>
    <property type="evidence" value="ECO:0007669"/>
    <property type="project" value="TreeGrafter"/>
</dbReference>
<comment type="caution">
    <text evidence="32">The sequence shown here is derived from an EMBL/GenBank/DDBJ whole genome shotgun (WGS) entry which is preliminary data.</text>
</comment>
<evidence type="ECO:0000256" key="10">
    <source>
        <dbReference type="ARBA" id="ARBA00010532"/>
    </source>
</evidence>
<evidence type="ECO:0000256" key="24">
    <source>
        <dbReference type="ARBA" id="ARBA00023170"/>
    </source>
</evidence>